<evidence type="ECO:0000313" key="2">
    <source>
        <dbReference type="Proteomes" id="UP001212160"/>
    </source>
</evidence>
<dbReference type="RefSeq" id="WP_118724937.1">
    <property type="nucleotide sequence ID" value="NZ_DAWDPA010000038.1"/>
</dbReference>
<gene>
    <name evidence="1" type="ORF">PNW85_13035</name>
</gene>
<dbReference type="EMBL" id="JAQMLA010000042">
    <property type="protein sequence ID" value="MDB8687580.1"/>
    <property type="molecule type" value="Genomic_DNA"/>
</dbReference>
<proteinExistence type="predicted"/>
<comment type="caution">
    <text evidence="1">The sequence shown here is derived from an EMBL/GenBank/DDBJ whole genome shotgun (WGS) entry which is preliminary data.</text>
</comment>
<reference evidence="1" key="1">
    <citation type="submission" date="2023-01" db="EMBL/GenBank/DDBJ databases">
        <title>Human gut microbiome strain richness.</title>
        <authorList>
            <person name="Chen-Liaw A."/>
        </authorList>
    </citation>
    <scope>NUCLEOTIDE SEQUENCE</scope>
    <source>
        <strain evidence="1">RTP21484st1_H11_RTP21484_190118</strain>
    </source>
</reference>
<organism evidence="1 2">
    <name type="scientific">Mediterraneibacter gnavus</name>
    <name type="common">Ruminococcus gnavus</name>
    <dbReference type="NCBI Taxonomy" id="33038"/>
    <lineage>
        <taxon>Bacteria</taxon>
        <taxon>Bacillati</taxon>
        <taxon>Bacillota</taxon>
        <taxon>Clostridia</taxon>
        <taxon>Lachnospirales</taxon>
        <taxon>Lachnospiraceae</taxon>
        <taxon>Mediterraneibacter</taxon>
    </lineage>
</organism>
<dbReference type="Proteomes" id="UP001212160">
    <property type="component" value="Unassembled WGS sequence"/>
</dbReference>
<dbReference type="InterPro" id="IPR045721">
    <property type="entry name" value="DUF6075"/>
</dbReference>
<evidence type="ECO:0000313" key="1">
    <source>
        <dbReference type="EMBL" id="MDB8687580.1"/>
    </source>
</evidence>
<dbReference type="AlphaFoldDB" id="A0AAW6DCU9"/>
<protein>
    <submittedName>
        <fullName evidence="1">DUF6075 family protein</fullName>
    </submittedName>
</protein>
<name>A0AAW6DCU9_MEDGN</name>
<sequence length="167" mass="19753">MKQNTALRASNSKNHTHIIFKNQEHEEFYYSSLKNCRYQDSYHEALCYCLGISDDTRRNVNRIYDFTTGYIKTECLHDGWQTSGSLKIVRLAFNLYTDGVPTVEEDDSHEEQLDECRQYSVSDLFCCSYAKYFWQAIGLRYPEYVNYRSMEEILYGQSEIAGNKTRY</sequence>
<accession>A0AAW6DCU9</accession>
<dbReference type="Pfam" id="PF19552">
    <property type="entry name" value="DUF6075"/>
    <property type="match status" value="1"/>
</dbReference>